<gene>
    <name evidence="2" type="ORF">EJC49_23455</name>
</gene>
<evidence type="ECO:0000313" key="2">
    <source>
        <dbReference type="EMBL" id="RST82451.1"/>
    </source>
</evidence>
<proteinExistence type="predicted"/>
<dbReference type="OrthoDB" id="8419513at2"/>
<keyword evidence="3" id="KW-1185">Reference proteome</keyword>
<feature type="chain" id="PRO_5018704067" description="Lipoprotein" evidence="1">
    <location>
        <begin position="20"/>
        <end position="125"/>
    </location>
</feature>
<dbReference type="RefSeq" id="WP_126702358.1">
    <property type="nucleotide sequence ID" value="NZ_RWKW01000115.1"/>
</dbReference>
<comment type="caution">
    <text evidence="2">The sequence shown here is derived from an EMBL/GenBank/DDBJ whole genome shotgun (WGS) entry which is preliminary data.</text>
</comment>
<feature type="signal peptide" evidence="1">
    <location>
        <begin position="1"/>
        <end position="19"/>
    </location>
</feature>
<dbReference type="Proteomes" id="UP000278398">
    <property type="component" value="Unassembled WGS sequence"/>
</dbReference>
<evidence type="ECO:0008006" key="4">
    <source>
        <dbReference type="Google" id="ProtNLM"/>
    </source>
</evidence>
<evidence type="ECO:0000256" key="1">
    <source>
        <dbReference type="SAM" id="SignalP"/>
    </source>
</evidence>
<name>A0A3R9ZUZ0_9HYPH</name>
<organism evidence="2 3">
    <name type="scientific">Aquibium carbonis</name>
    <dbReference type="NCBI Taxonomy" id="2495581"/>
    <lineage>
        <taxon>Bacteria</taxon>
        <taxon>Pseudomonadati</taxon>
        <taxon>Pseudomonadota</taxon>
        <taxon>Alphaproteobacteria</taxon>
        <taxon>Hyphomicrobiales</taxon>
        <taxon>Phyllobacteriaceae</taxon>
        <taxon>Aquibium</taxon>
    </lineage>
</organism>
<evidence type="ECO:0000313" key="3">
    <source>
        <dbReference type="Proteomes" id="UP000278398"/>
    </source>
</evidence>
<accession>A0A3R9ZUZ0</accession>
<protein>
    <recommendedName>
        <fullName evidence="4">Lipoprotein</fullName>
    </recommendedName>
</protein>
<dbReference type="AlphaFoldDB" id="A0A3R9ZUZ0"/>
<keyword evidence="1" id="KW-0732">Signal</keyword>
<dbReference type="EMBL" id="RWKW01000115">
    <property type="protein sequence ID" value="RST82451.1"/>
    <property type="molecule type" value="Genomic_DNA"/>
</dbReference>
<reference evidence="2 3" key="1">
    <citation type="submission" date="2018-12" db="EMBL/GenBank/DDBJ databases">
        <title>Mesorhizobium carbonis sp. nov., isolated from coal mine water.</title>
        <authorList>
            <person name="Xin W."/>
            <person name="Xu Z."/>
            <person name="Xiang F."/>
            <person name="Zhang J."/>
            <person name="Xi L."/>
            <person name="Liu J."/>
        </authorList>
    </citation>
    <scope>NUCLEOTIDE SEQUENCE [LARGE SCALE GENOMIC DNA]</scope>
    <source>
        <strain evidence="2 3">B2.3</strain>
    </source>
</reference>
<sequence length="125" mass="13009">MTPLLAMVAAGLLVASCTATPPPPARSTGTSVSVSTLQRINTQAHRCWLPDAEFRSYGTAPELNTTGTPRLLVIPRGKPQSLPQLVVTADGASTQVYGPLATSPLAPRIERDVARWAAGATTCTA</sequence>